<gene>
    <name evidence="2" type="ORF">L0668_11140</name>
</gene>
<dbReference type="SUPFAM" id="SSF50494">
    <property type="entry name" value="Trypsin-like serine proteases"/>
    <property type="match status" value="1"/>
</dbReference>
<evidence type="ECO:0000313" key="2">
    <source>
        <dbReference type="EMBL" id="MCF2948663.1"/>
    </source>
</evidence>
<reference evidence="2 3" key="1">
    <citation type="submission" date="2022-01" db="EMBL/GenBank/DDBJ databases">
        <title>Paraglaciecola sp. G1-23.</title>
        <authorList>
            <person name="Jin M.S."/>
            <person name="Han D.M."/>
            <person name="Kim H.M."/>
            <person name="Jeon C.O."/>
        </authorList>
    </citation>
    <scope>NUCLEOTIDE SEQUENCE [LARGE SCALE GENOMIC DNA]</scope>
    <source>
        <strain evidence="2 3">G1-23</strain>
    </source>
</reference>
<dbReference type="InterPro" id="IPR009003">
    <property type="entry name" value="Peptidase_S1_PA"/>
</dbReference>
<dbReference type="EMBL" id="JAKGAS010000005">
    <property type="protein sequence ID" value="MCF2948663.1"/>
    <property type="molecule type" value="Genomic_DNA"/>
</dbReference>
<keyword evidence="3" id="KW-1185">Reference proteome</keyword>
<dbReference type="Pfam" id="PF00089">
    <property type="entry name" value="Trypsin"/>
    <property type="match status" value="1"/>
</dbReference>
<dbReference type="Proteomes" id="UP001521137">
    <property type="component" value="Unassembled WGS sequence"/>
</dbReference>
<dbReference type="RefSeq" id="WP_235312605.1">
    <property type="nucleotide sequence ID" value="NZ_JAKGAS010000005.1"/>
</dbReference>
<feature type="domain" description="Peptidase S1" evidence="1">
    <location>
        <begin position="35"/>
        <end position="89"/>
    </location>
</feature>
<dbReference type="InterPro" id="IPR001254">
    <property type="entry name" value="Trypsin_dom"/>
</dbReference>
<sequence length="114" mass="12584">MNTYNNIVTAIDDKWIRFRFDKGEEALPLEGTVGSGDSGGPAIILENGKPILVGLASWTEVDRQLKDFVAGKYDSTAVFVRVSSFNDWIEKHISIDSKTAGSGSLKRSFKFIIQ</sequence>
<protein>
    <submittedName>
        <fullName evidence="2">Trypsin-like serine protease</fullName>
        <ecNumber evidence="2">3.4.21.-</ecNumber>
    </submittedName>
</protein>
<accession>A0ABS9D6U1</accession>
<dbReference type="Gene3D" id="2.40.10.10">
    <property type="entry name" value="Trypsin-like serine proteases"/>
    <property type="match status" value="1"/>
</dbReference>
<dbReference type="EC" id="3.4.21.-" evidence="2"/>
<organism evidence="2 3">
    <name type="scientific">Paraglaciecola algarum</name>
    <dbReference type="NCBI Taxonomy" id="3050085"/>
    <lineage>
        <taxon>Bacteria</taxon>
        <taxon>Pseudomonadati</taxon>
        <taxon>Pseudomonadota</taxon>
        <taxon>Gammaproteobacteria</taxon>
        <taxon>Alteromonadales</taxon>
        <taxon>Alteromonadaceae</taxon>
        <taxon>Paraglaciecola</taxon>
    </lineage>
</organism>
<keyword evidence="2" id="KW-0378">Hydrolase</keyword>
<evidence type="ECO:0000259" key="1">
    <source>
        <dbReference type="Pfam" id="PF00089"/>
    </source>
</evidence>
<dbReference type="InterPro" id="IPR043504">
    <property type="entry name" value="Peptidase_S1_PA_chymotrypsin"/>
</dbReference>
<dbReference type="GO" id="GO:0016787">
    <property type="term" value="F:hydrolase activity"/>
    <property type="evidence" value="ECO:0007669"/>
    <property type="project" value="UniProtKB-KW"/>
</dbReference>
<comment type="caution">
    <text evidence="2">The sequence shown here is derived from an EMBL/GenBank/DDBJ whole genome shotgun (WGS) entry which is preliminary data.</text>
</comment>
<name>A0ABS9D6U1_9ALTE</name>
<proteinExistence type="predicted"/>
<evidence type="ECO:0000313" key="3">
    <source>
        <dbReference type="Proteomes" id="UP001521137"/>
    </source>
</evidence>